<evidence type="ECO:0000313" key="1">
    <source>
        <dbReference type="EMBL" id="KAA6386387.1"/>
    </source>
</evidence>
<proteinExistence type="predicted"/>
<reference evidence="1 2" key="1">
    <citation type="submission" date="2019-03" db="EMBL/GenBank/DDBJ databases">
        <title>Single cell metagenomics reveals metabolic interactions within the superorganism composed of flagellate Streblomastix strix and complex community of Bacteroidetes bacteria on its surface.</title>
        <authorList>
            <person name="Treitli S.C."/>
            <person name="Kolisko M."/>
            <person name="Husnik F."/>
            <person name="Keeling P."/>
            <person name="Hampl V."/>
        </authorList>
    </citation>
    <scope>NUCLEOTIDE SEQUENCE [LARGE SCALE GENOMIC DNA]</scope>
    <source>
        <strain evidence="1">ST1C</strain>
    </source>
</reference>
<name>A0A5J4VUS2_9EUKA</name>
<dbReference type="AlphaFoldDB" id="A0A5J4VUS2"/>
<evidence type="ECO:0000313" key="2">
    <source>
        <dbReference type="Proteomes" id="UP000324800"/>
    </source>
</evidence>
<gene>
    <name evidence="1" type="ORF">EZS28_018086</name>
</gene>
<accession>A0A5J4VUS2</accession>
<dbReference type="Proteomes" id="UP000324800">
    <property type="component" value="Unassembled WGS sequence"/>
</dbReference>
<sequence>MNFLCIKNSNEKILITDKKTIASSIKRDMKLVIQINYYEKDCRSSGTFISYLLNIVIRKPIKTVVKNMSANRKNNTISVVQDDYFATHHHEDGHHSHQESAMIPLSQSSTITQSSEKYLSLKSSSSSQTKKQADNPRDSFAIPYLNDYATIAWAYDLSSHPELLMATYHLKSDTQLNKSVLQRYKTVSDLNK</sequence>
<dbReference type="EMBL" id="SNRW01004827">
    <property type="protein sequence ID" value="KAA6386387.1"/>
    <property type="molecule type" value="Genomic_DNA"/>
</dbReference>
<comment type="caution">
    <text evidence="1">The sequence shown here is derived from an EMBL/GenBank/DDBJ whole genome shotgun (WGS) entry which is preliminary data.</text>
</comment>
<organism evidence="1 2">
    <name type="scientific">Streblomastix strix</name>
    <dbReference type="NCBI Taxonomy" id="222440"/>
    <lineage>
        <taxon>Eukaryota</taxon>
        <taxon>Metamonada</taxon>
        <taxon>Preaxostyla</taxon>
        <taxon>Oxymonadida</taxon>
        <taxon>Streblomastigidae</taxon>
        <taxon>Streblomastix</taxon>
    </lineage>
</organism>
<protein>
    <submittedName>
        <fullName evidence="1">Uncharacterized protein</fullName>
    </submittedName>
</protein>